<dbReference type="Gene3D" id="3.40.50.300">
    <property type="entry name" value="P-loop containing nucleotide triphosphate hydrolases"/>
    <property type="match status" value="1"/>
</dbReference>
<protein>
    <submittedName>
        <fullName evidence="10">Type IV secretory system conjugative DNA transfer family protein</fullName>
    </submittedName>
</protein>
<dbReference type="InterPro" id="IPR051539">
    <property type="entry name" value="T4SS-coupling_protein"/>
</dbReference>
<evidence type="ECO:0000256" key="3">
    <source>
        <dbReference type="ARBA" id="ARBA00022475"/>
    </source>
</evidence>
<evidence type="ECO:0000256" key="4">
    <source>
        <dbReference type="ARBA" id="ARBA00022692"/>
    </source>
</evidence>
<keyword evidence="4 8" id="KW-0812">Transmembrane</keyword>
<feature type="transmembrane region" description="Helical" evidence="8">
    <location>
        <begin position="82"/>
        <end position="104"/>
    </location>
</feature>
<evidence type="ECO:0000256" key="1">
    <source>
        <dbReference type="ARBA" id="ARBA00004651"/>
    </source>
</evidence>
<dbReference type="NCBIfam" id="NF045973">
    <property type="entry name" value="conju_CD1115"/>
    <property type="match status" value="1"/>
</dbReference>
<dbReference type="PANTHER" id="PTHR37937">
    <property type="entry name" value="CONJUGATIVE TRANSFER: DNA TRANSPORT"/>
    <property type="match status" value="1"/>
</dbReference>
<comment type="subcellular location">
    <subcellularLocation>
        <location evidence="1">Cell membrane</location>
        <topology evidence="1">Multi-pass membrane protein</topology>
    </subcellularLocation>
</comment>
<evidence type="ECO:0000259" key="9">
    <source>
        <dbReference type="Pfam" id="PF12696"/>
    </source>
</evidence>
<feature type="compositionally biased region" description="Polar residues" evidence="7">
    <location>
        <begin position="644"/>
        <end position="660"/>
    </location>
</feature>
<dbReference type="Pfam" id="PF12696">
    <property type="entry name" value="TraG-D_C"/>
    <property type="match status" value="1"/>
</dbReference>
<feature type="transmembrane region" description="Helical" evidence="8">
    <location>
        <begin position="30"/>
        <end position="51"/>
    </location>
</feature>
<evidence type="ECO:0000256" key="2">
    <source>
        <dbReference type="ARBA" id="ARBA00008806"/>
    </source>
</evidence>
<gene>
    <name evidence="10" type="ORF">I3V53_09450</name>
</gene>
<evidence type="ECO:0000313" key="11">
    <source>
        <dbReference type="Proteomes" id="UP000622362"/>
    </source>
</evidence>
<dbReference type="AlphaFoldDB" id="A0A8I1BD61"/>
<evidence type="ECO:0000256" key="6">
    <source>
        <dbReference type="ARBA" id="ARBA00023136"/>
    </source>
</evidence>
<comment type="similarity">
    <text evidence="2">Belongs to the VirD4/TraG family.</text>
</comment>
<dbReference type="Proteomes" id="UP000622362">
    <property type="component" value="Unassembled WGS sequence"/>
</dbReference>
<feature type="domain" description="TraD/TraG TraM recognition site" evidence="9">
    <location>
        <begin position="560"/>
        <end position="678"/>
    </location>
</feature>
<keyword evidence="6 8" id="KW-0472">Membrane</keyword>
<dbReference type="Pfam" id="PF02534">
    <property type="entry name" value="T4SS-DNA_transf"/>
    <property type="match status" value="1"/>
</dbReference>
<dbReference type="PANTHER" id="PTHR37937:SF1">
    <property type="entry name" value="CONJUGATIVE TRANSFER: DNA TRANSPORT"/>
    <property type="match status" value="1"/>
</dbReference>
<proteinExistence type="inferred from homology"/>
<keyword evidence="3" id="KW-1003">Cell membrane</keyword>
<comment type="caution">
    <text evidence="10">The sequence shown here is derived from an EMBL/GenBank/DDBJ whole genome shotgun (WGS) entry which is preliminary data.</text>
</comment>
<keyword evidence="5 8" id="KW-1133">Transmembrane helix</keyword>
<dbReference type="EMBL" id="JADPYN010000020">
    <property type="protein sequence ID" value="MBF9304297.1"/>
    <property type="molecule type" value="Genomic_DNA"/>
</dbReference>
<organism evidence="10 11">
    <name type="scientific">Staphylococcus epidermidis</name>
    <dbReference type="NCBI Taxonomy" id="1282"/>
    <lineage>
        <taxon>Bacteria</taxon>
        <taxon>Bacillati</taxon>
        <taxon>Bacillota</taxon>
        <taxon>Bacilli</taxon>
        <taxon>Bacillales</taxon>
        <taxon>Staphylococcaceae</taxon>
        <taxon>Staphylococcus</taxon>
    </lineage>
</organism>
<dbReference type="SUPFAM" id="SSF52540">
    <property type="entry name" value="P-loop containing nucleoside triphosphate hydrolases"/>
    <property type="match status" value="1"/>
</dbReference>
<reference evidence="10" key="1">
    <citation type="submission" date="2020-11" db="EMBL/GenBank/DDBJ databases">
        <title>Molecular epidemiology and genomic profiles of multidrug-resistant bacteria collected from clinical sources in South Africa.</title>
        <authorList>
            <person name="Asante J."/>
            <person name="Amoako D.G."/>
        </authorList>
    </citation>
    <scope>NUCLEOTIDE SEQUENCE</scope>
    <source>
        <strain evidence="10">C68</strain>
    </source>
</reference>
<evidence type="ECO:0000313" key="10">
    <source>
        <dbReference type="EMBL" id="MBF9304297.1"/>
    </source>
</evidence>
<evidence type="ECO:0000256" key="8">
    <source>
        <dbReference type="SAM" id="Phobius"/>
    </source>
</evidence>
<dbReference type="InterPro" id="IPR003688">
    <property type="entry name" value="TraG/VirD4"/>
</dbReference>
<dbReference type="InterPro" id="IPR032689">
    <property type="entry name" value="TraG-D_C"/>
</dbReference>
<dbReference type="InterPro" id="IPR027417">
    <property type="entry name" value="P-loop_NTPase"/>
</dbReference>
<sequence>MENQVKIHKEVDKSKQEPLDVTEMIFGNKLYFTLICIGIALITSLAINYLINVFYSSFILKSGNILEKAQFFPTALKQIRNVFIINFSIILIPLLLTIIAFVFLGRKLYMIYRKYRKLDYGQYGDSEFVPLNELKKEYKTVFQQEERYSGQAGFPITHFDNKYLIDTETHNQLIVGTSRSGKTEMVVFPAIDIDSRAEYQPSLVIGDTKGELYSGSADTLIERGYEVHKLDLSSPDDGMSYNPLEIIKEFYDKGNVSRAEKYTNTLTTMMFHDPNARDPFWNNSGANLVKAIILALLDKCYSENQPEKVTMYNVANMLTELGGKTIHEKVFLDDDKEEVVEKNALDSYFENLPQGHMAKNAYAQSNFAKGNTRSSIFSVAAEKLNIFTEEELGKMTSHNELDMRKVGFNRIIDVQYDTSMKYLKGSYYFTDTEGNSTKRKDIELDNLGNVQIFFDEEIKTGYSLNLEIYKHDEVYSQSILHMMDVEDSDNSYTVSLLEEGEQPHNVGIHYSKKPVAIFLVIPDYDTSNHIIASYFISQLYTLLAETASSKEVTNSKTQRRVIFRLDEFGNLPAINDMDNIVTVCLGRNIIFNLFVQSLQQLQNVYGENTAKIIEGNCQNLTYILTLDTNTTKTISERCGYHTVTTRNQTSNDGQSSISRSRSPEKQPLITETELQQIKRGDTVVVRSTARTKIEKGKTRKVHPHPIYNTGKTSMPFRYQFLGNRFDPNFTPKQVTPPRHRNLDLKSNVIDWETIVDESVSEREEKEIFERKHYLSDVLEPEQIFKFKEILRNDFDLSQQQVEVIINSKISQAKLYLENGSKHVDKSQHSEEIRKLFDNWINYQTKGGENNESVG</sequence>
<dbReference type="RefSeq" id="WP_196310078.1">
    <property type="nucleotide sequence ID" value="NZ_CP064458.1"/>
</dbReference>
<dbReference type="CDD" id="cd01127">
    <property type="entry name" value="TrwB_TraG_TraD_VirD4"/>
    <property type="match status" value="2"/>
</dbReference>
<feature type="region of interest" description="Disordered" evidence="7">
    <location>
        <begin position="644"/>
        <end position="669"/>
    </location>
</feature>
<accession>A0A8I1BD61</accession>
<name>A0A8I1BD61_STAEP</name>
<dbReference type="GO" id="GO:0005886">
    <property type="term" value="C:plasma membrane"/>
    <property type="evidence" value="ECO:0007669"/>
    <property type="project" value="UniProtKB-SubCell"/>
</dbReference>
<evidence type="ECO:0000256" key="5">
    <source>
        <dbReference type="ARBA" id="ARBA00022989"/>
    </source>
</evidence>
<evidence type="ECO:0000256" key="7">
    <source>
        <dbReference type="SAM" id="MobiDB-lite"/>
    </source>
</evidence>